<keyword evidence="2" id="KW-0813">Transport</keyword>
<sequence length="381" mass="40890">MSFMNLLLVALMPILKTLFLSGIGLILAMDRINLLDSNARHSLNNMVFYVFTPCLMGAYLAETVTLDVMIQMWFMPINILITFIIGSILGWILIKVTGTPQNLKGLIIGCCAAGNLGNLLLIVIPAICSESNSPFGETSACIADGAGFVSVSMAVGGIYIWSYVYAIMKTSAENSRRGSASSSSQPLISKVEPVRLLETIKRISVVTLGKIGSLNLQHLLAPSTIGSIIGFVVGVVPLLNQLLIGRSAPLRVVYSTADILGEATVPCVTLIVGANLLRGIRRSGIRASVVLGIIFIRFVALPLIGVMIVRAAVHFGLVNSDPLYQFVLMLHFALPSAMTIGTISQLFEEGEAECSVIMLWTYAVSALALTLWSTFFMSLVS</sequence>
<keyword evidence="5 10" id="KW-1133">Transmembrane helix</keyword>
<evidence type="ECO:0000256" key="3">
    <source>
        <dbReference type="ARBA" id="ARBA00022692"/>
    </source>
</evidence>
<gene>
    <name evidence="11" type="ORF">RND81_06G024300</name>
</gene>
<dbReference type="GO" id="GO:0009734">
    <property type="term" value="P:auxin-activated signaling pathway"/>
    <property type="evidence" value="ECO:0007669"/>
    <property type="project" value="UniProtKB-KW"/>
</dbReference>
<dbReference type="PANTHER" id="PTHR31651:SF6">
    <property type="entry name" value="PROTEIN PIN-LIKES 1-LIKE"/>
    <property type="match status" value="1"/>
</dbReference>
<dbReference type="PANTHER" id="PTHR31651">
    <property type="match status" value="1"/>
</dbReference>
<feature type="transmembrane region" description="Helical" evidence="10">
    <location>
        <begin position="106"/>
        <end position="127"/>
    </location>
</feature>
<organism evidence="11 12">
    <name type="scientific">Saponaria officinalis</name>
    <name type="common">Common soapwort</name>
    <name type="synonym">Lychnis saponaria</name>
    <dbReference type="NCBI Taxonomy" id="3572"/>
    <lineage>
        <taxon>Eukaryota</taxon>
        <taxon>Viridiplantae</taxon>
        <taxon>Streptophyta</taxon>
        <taxon>Embryophyta</taxon>
        <taxon>Tracheophyta</taxon>
        <taxon>Spermatophyta</taxon>
        <taxon>Magnoliopsida</taxon>
        <taxon>eudicotyledons</taxon>
        <taxon>Gunneridae</taxon>
        <taxon>Pentapetalae</taxon>
        <taxon>Caryophyllales</taxon>
        <taxon>Caryophyllaceae</taxon>
        <taxon>Caryophylleae</taxon>
        <taxon>Saponaria</taxon>
    </lineage>
</organism>
<feature type="transmembrane region" description="Helical" evidence="10">
    <location>
        <begin position="73"/>
        <end position="94"/>
    </location>
</feature>
<feature type="transmembrane region" description="Helical" evidence="10">
    <location>
        <begin position="6"/>
        <end position="29"/>
    </location>
</feature>
<proteinExistence type="inferred from homology"/>
<evidence type="ECO:0000256" key="8">
    <source>
        <dbReference type="ARBA" id="ARBA00025100"/>
    </source>
</evidence>
<keyword evidence="4" id="KW-0256">Endoplasmic reticulum</keyword>
<evidence type="ECO:0000313" key="12">
    <source>
        <dbReference type="Proteomes" id="UP001443914"/>
    </source>
</evidence>
<comment type="subcellular location">
    <subcellularLocation>
        <location evidence="1">Endoplasmic reticulum membrane</location>
        <topology evidence="1">Multi-pass membrane protein</topology>
    </subcellularLocation>
</comment>
<comment type="caution">
    <text evidence="11">The sequence shown here is derived from an EMBL/GenBank/DDBJ whole genome shotgun (WGS) entry which is preliminary data.</text>
</comment>
<evidence type="ECO:0000256" key="4">
    <source>
        <dbReference type="ARBA" id="ARBA00022824"/>
    </source>
</evidence>
<name>A0AAW1K5J0_SAPOF</name>
<evidence type="ECO:0000256" key="7">
    <source>
        <dbReference type="ARBA" id="ARBA00023294"/>
    </source>
</evidence>
<keyword evidence="3 10" id="KW-0812">Transmembrane</keyword>
<keyword evidence="6 10" id="KW-0472">Membrane</keyword>
<comment type="function">
    <text evidence="8">Involved in cellular auxin homeostasis by regulating auxin metabolism. Regulates intracellular auxin accumulation at the endoplasmic reticulum and thus auxin availability for nuclear auxin signaling.</text>
</comment>
<evidence type="ECO:0000256" key="6">
    <source>
        <dbReference type="ARBA" id="ARBA00023136"/>
    </source>
</evidence>
<dbReference type="AlphaFoldDB" id="A0AAW1K5J0"/>
<feature type="transmembrane region" description="Helical" evidence="10">
    <location>
        <begin position="219"/>
        <end position="239"/>
    </location>
</feature>
<dbReference type="InterPro" id="IPR045033">
    <property type="entry name" value="PILS1/3/4/5/7"/>
</dbReference>
<accession>A0AAW1K5J0</accession>
<evidence type="ECO:0000256" key="10">
    <source>
        <dbReference type="SAM" id="Phobius"/>
    </source>
</evidence>
<keyword evidence="12" id="KW-1185">Reference proteome</keyword>
<dbReference type="EMBL" id="JBDFQZ010000006">
    <property type="protein sequence ID" value="KAK9713389.1"/>
    <property type="molecule type" value="Genomic_DNA"/>
</dbReference>
<feature type="transmembrane region" description="Helical" evidence="10">
    <location>
        <begin position="41"/>
        <end position="61"/>
    </location>
</feature>
<reference evidence="11" key="1">
    <citation type="submission" date="2024-03" db="EMBL/GenBank/DDBJ databases">
        <title>WGS assembly of Saponaria officinalis var. Norfolk2.</title>
        <authorList>
            <person name="Jenkins J."/>
            <person name="Shu S."/>
            <person name="Grimwood J."/>
            <person name="Barry K."/>
            <person name="Goodstein D."/>
            <person name="Schmutz J."/>
            <person name="Leebens-Mack J."/>
            <person name="Osbourn A."/>
        </authorList>
    </citation>
    <scope>NUCLEOTIDE SEQUENCE [LARGE SCALE GENOMIC DNA]</scope>
    <source>
        <strain evidence="11">JIC</strain>
    </source>
</reference>
<keyword evidence="7" id="KW-0927">Auxin signaling pathway</keyword>
<protein>
    <recommendedName>
        <fullName evidence="13">Auxin efflux carrier</fullName>
    </recommendedName>
</protein>
<evidence type="ECO:0000256" key="5">
    <source>
        <dbReference type="ARBA" id="ARBA00022989"/>
    </source>
</evidence>
<evidence type="ECO:0000313" key="11">
    <source>
        <dbReference type="EMBL" id="KAK9713389.1"/>
    </source>
</evidence>
<dbReference type="Proteomes" id="UP001443914">
    <property type="component" value="Unassembled WGS sequence"/>
</dbReference>
<feature type="transmembrane region" description="Helical" evidence="10">
    <location>
        <begin position="147"/>
        <end position="168"/>
    </location>
</feature>
<feature type="transmembrane region" description="Helical" evidence="10">
    <location>
        <begin position="259"/>
        <end position="277"/>
    </location>
</feature>
<comment type="similarity">
    <text evidence="9">Belongs to the auxin efflux carrier (TC 2.A.69.2) family.</text>
</comment>
<evidence type="ECO:0008006" key="13">
    <source>
        <dbReference type="Google" id="ProtNLM"/>
    </source>
</evidence>
<feature type="transmembrane region" description="Helical" evidence="10">
    <location>
        <begin position="323"/>
        <end position="347"/>
    </location>
</feature>
<dbReference type="GO" id="GO:0005789">
    <property type="term" value="C:endoplasmic reticulum membrane"/>
    <property type="evidence" value="ECO:0007669"/>
    <property type="project" value="UniProtKB-SubCell"/>
</dbReference>
<evidence type="ECO:0000256" key="1">
    <source>
        <dbReference type="ARBA" id="ARBA00004477"/>
    </source>
</evidence>
<dbReference type="InterPro" id="IPR004776">
    <property type="entry name" value="Mem_transp_PIN-like"/>
</dbReference>
<feature type="transmembrane region" description="Helical" evidence="10">
    <location>
        <begin position="359"/>
        <end position="380"/>
    </location>
</feature>
<dbReference type="GO" id="GO:0080162">
    <property type="term" value="P:endoplasmic reticulum to cytosol auxin transport"/>
    <property type="evidence" value="ECO:0007669"/>
    <property type="project" value="InterPro"/>
</dbReference>
<feature type="transmembrane region" description="Helical" evidence="10">
    <location>
        <begin position="289"/>
        <end position="311"/>
    </location>
</feature>
<dbReference type="Pfam" id="PF03547">
    <property type="entry name" value="Mem_trans"/>
    <property type="match status" value="1"/>
</dbReference>
<evidence type="ECO:0000256" key="2">
    <source>
        <dbReference type="ARBA" id="ARBA00022448"/>
    </source>
</evidence>
<evidence type="ECO:0000256" key="9">
    <source>
        <dbReference type="ARBA" id="ARBA00025752"/>
    </source>
</evidence>